<proteinExistence type="predicted"/>
<sequence>MSVLEQRVFVRLAAIIELEVPLAVENMSARAMRDMVGNKCGPAASMVYYGQLWVALSLWERHRRMENNFAGTSEEAQLVVGQVTLNNSVAINEMVLRLERVLCIANGDPVVIDEAEEVIYLPVLR</sequence>
<reference evidence="1" key="1">
    <citation type="submission" date="2023-02" db="EMBL/GenBank/DDBJ databases">
        <authorList>
            <person name="Palmer J.M."/>
        </authorList>
    </citation>
    <scope>NUCLEOTIDE SEQUENCE</scope>
    <source>
        <strain evidence="1">FW57</strain>
    </source>
</reference>
<keyword evidence="2" id="KW-1185">Reference proteome</keyword>
<evidence type="ECO:0000313" key="1">
    <source>
        <dbReference type="EMBL" id="KAG7286879.1"/>
    </source>
</evidence>
<dbReference type="Proteomes" id="UP001197093">
    <property type="component" value="Unassembled WGS sequence"/>
</dbReference>
<dbReference type="EMBL" id="JAHCVI010000004">
    <property type="protein sequence ID" value="KAG7286879.1"/>
    <property type="molecule type" value="Genomic_DNA"/>
</dbReference>
<protein>
    <submittedName>
        <fullName evidence="1">Uncharacterized protein</fullName>
    </submittedName>
</protein>
<dbReference type="AlphaFoldDB" id="A0AAD4HUI0"/>
<accession>A0AAD4HUI0</accession>
<gene>
    <name evidence="1" type="ORF">NEMBOFW57_009197</name>
</gene>
<organism evidence="1 2">
    <name type="scientific">Staphylotrichum longicolle</name>
    <dbReference type="NCBI Taxonomy" id="669026"/>
    <lineage>
        <taxon>Eukaryota</taxon>
        <taxon>Fungi</taxon>
        <taxon>Dikarya</taxon>
        <taxon>Ascomycota</taxon>
        <taxon>Pezizomycotina</taxon>
        <taxon>Sordariomycetes</taxon>
        <taxon>Sordariomycetidae</taxon>
        <taxon>Sordariales</taxon>
        <taxon>Chaetomiaceae</taxon>
        <taxon>Staphylotrichum</taxon>
    </lineage>
</organism>
<name>A0AAD4HUI0_9PEZI</name>
<evidence type="ECO:0000313" key="2">
    <source>
        <dbReference type="Proteomes" id="UP001197093"/>
    </source>
</evidence>
<comment type="caution">
    <text evidence="1">The sequence shown here is derived from an EMBL/GenBank/DDBJ whole genome shotgun (WGS) entry which is preliminary data.</text>
</comment>